<dbReference type="RefSeq" id="WP_216879254.1">
    <property type="nucleotide sequence ID" value="NZ_JAERQM010000014.1"/>
</dbReference>
<keyword evidence="1" id="KW-0175">Coiled coil</keyword>
<protein>
    <submittedName>
        <fullName evidence="2">Uncharacterized protein</fullName>
    </submittedName>
</protein>
<name>A0ABS6HJ39_9PROT</name>
<evidence type="ECO:0000256" key="1">
    <source>
        <dbReference type="SAM" id="Coils"/>
    </source>
</evidence>
<reference evidence="2 3" key="1">
    <citation type="submission" date="2021-01" db="EMBL/GenBank/DDBJ databases">
        <title>Roseomonas sp. nov, a bacterium isolated from an oil production mixture in Yumen Oilfield.</title>
        <authorList>
            <person name="Wu D."/>
        </authorList>
    </citation>
    <scope>NUCLEOTIDE SEQUENCE [LARGE SCALE GENOMIC DNA]</scope>
    <source>
        <strain evidence="2 3">ROY-5-3</strain>
    </source>
</reference>
<organism evidence="2 3">
    <name type="scientific">Falsiroseomonas oleicola</name>
    <dbReference type="NCBI Taxonomy" id="2801474"/>
    <lineage>
        <taxon>Bacteria</taxon>
        <taxon>Pseudomonadati</taxon>
        <taxon>Pseudomonadota</taxon>
        <taxon>Alphaproteobacteria</taxon>
        <taxon>Acetobacterales</taxon>
        <taxon>Roseomonadaceae</taxon>
        <taxon>Falsiroseomonas</taxon>
    </lineage>
</organism>
<proteinExistence type="predicted"/>
<comment type="caution">
    <text evidence="2">The sequence shown here is derived from an EMBL/GenBank/DDBJ whole genome shotgun (WGS) entry which is preliminary data.</text>
</comment>
<sequence length="143" mass="15663">MSIADREGTGLPQPDLFTRAIQGLPLPMKHPDAAVLIICEEWHRLQSEQARLERVKAASKRERRALKHAKAEVAERLLTAEDFAAGLMAHTPAGWLAKAKLAFAISACLPPEETPEKSDFPPPVLIAWSLVEDLRRGLGGQNG</sequence>
<dbReference type="Proteomes" id="UP000689967">
    <property type="component" value="Unassembled WGS sequence"/>
</dbReference>
<dbReference type="EMBL" id="JAERQM010000014">
    <property type="protein sequence ID" value="MBU8547270.1"/>
    <property type="molecule type" value="Genomic_DNA"/>
</dbReference>
<evidence type="ECO:0000313" key="3">
    <source>
        <dbReference type="Proteomes" id="UP000689967"/>
    </source>
</evidence>
<keyword evidence="3" id="KW-1185">Reference proteome</keyword>
<accession>A0ABS6HJ39</accession>
<gene>
    <name evidence="2" type="ORF">JJQ90_26370</name>
</gene>
<evidence type="ECO:0000313" key="2">
    <source>
        <dbReference type="EMBL" id="MBU8547270.1"/>
    </source>
</evidence>
<feature type="coiled-coil region" evidence="1">
    <location>
        <begin position="45"/>
        <end position="72"/>
    </location>
</feature>